<dbReference type="Pfam" id="PF04984">
    <property type="entry name" value="Phage_sheath_1"/>
    <property type="match status" value="1"/>
</dbReference>
<dbReference type="InterPro" id="IPR035089">
    <property type="entry name" value="Phage_sheath_subtilisin"/>
</dbReference>
<dbReference type="InterPro" id="IPR020287">
    <property type="entry name" value="Tail_sheath_C"/>
</dbReference>
<dbReference type="Gene3D" id="2.60.40.4290">
    <property type="match status" value="1"/>
</dbReference>
<gene>
    <name evidence="5" type="ORF">IV56_GL001075</name>
</gene>
<dbReference type="Gene3D" id="3.30.1490.360">
    <property type="match status" value="1"/>
</dbReference>
<accession>A0A0R2MSS9</accession>
<dbReference type="EMBL" id="JQCE01000035">
    <property type="protein sequence ID" value="KRO16630.1"/>
    <property type="molecule type" value="Genomic_DNA"/>
</dbReference>
<evidence type="ECO:0000259" key="3">
    <source>
        <dbReference type="Pfam" id="PF17481"/>
    </source>
</evidence>
<dbReference type="Proteomes" id="UP000050969">
    <property type="component" value="Unassembled WGS sequence"/>
</dbReference>
<evidence type="ECO:0000256" key="1">
    <source>
        <dbReference type="ARBA" id="ARBA00008005"/>
    </source>
</evidence>
<evidence type="ECO:0000259" key="4">
    <source>
        <dbReference type="Pfam" id="PF17482"/>
    </source>
</evidence>
<sequence length="466" mass="49882">MAGGTFTKLNKRRPGAYINVKAPTRKQATTRASRGLMLYLAKSAAEWGKDGVISLTADSDLKKVLGTDIYTLTDFTGANLTFLGLREAFRVTDAVLYYNVNKGAKAAYEDPSLPWTFQAKYGGLKGNEIKITVIKDPTTPQVTVVTYFGTEQVNRQVVATASQLVSNDYVDVTVTDAAKADDGKDLLDKLVATTTATLTGGTTAKGSGSDDTTIADVIDTIETTAFDVLAITPDANITLHKLMVSAVTRLREEVGKKVTLVIPDNVALSVDYEGITLVANGVILSDGTELSPAVAAVYVAAASAAVALNQSLTYAVYQNAASVAGKLNDDNTIAALNAGKLVFTQRNDGVVVIEQDINSLHTFTDDKRSDLQKNRIIRALDTIAEDTKETFESSFIGKITNNAAGRDLFKSNRVSFLIGLQDQGVIADFVADDIDVRAGEEPDQVIVDLAFTPTDAMEKLYMTMTV</sequence>
<dbReference type="Gene3D" id="3.30.360.90">
    <property type="match status" value="1"/>
</dbReference>
<dbReference type="PATRIC" id="fig|1293598.4.peg.1127"/>
<dbReference type="Gene3D" id="3.40.50.11790">
    <property type="match status" value="1"/>
</dbReference>
<dbReference type="InterPro" id="IPR035326">
    <property type="entry name" value="Beta_sandwich_Seath"/>
</dbReference>
<feature type="domain" description="Tail sheath protein subtilisin-like" evidence="2">
    <location>
        <begin position="214"/>
        <end position="359"/>
    </location>
</feature>
<evidence type="ECO:0000313" key="5">
    <source>
        <dbReference type="EMBL" id="KRO16630.1"/>
    </source>
</evidence>
<protein>
    <submittedName>
        <fullName evidence="5">Sheath tail protein</fullName>
    </submittedName>
</protein>
<feature type="domain" description="Phage tail sheath protein-like beta-sandwich" evidence="3">
    <location>
        <begin position="111"/>
        <end position="202"/>
    </location>
</feature>
<comment type="similarity">
    <text evidence="1">Belongs to the myoviridae tail sheath protein family.</text>
</comment>
<reference evidence="5 6" key="1">
    <citation type="journal article" date="2015" name="Genome Announc.">
        <title>Expanding the biotechnology potential of lactobacilli through comparative genomics of 213 strains and associated genera.</title>
        <authorList>
            <person name="Sun Z."/>
            <person name="Harris H.M."/>
            <person name="McCann A."/>
            <person name="Guo C."/>
            <person name="Argimon S."/>
            <person name="Zhang W."/>
            <person name="Yang X."/>
            <person name="Jeffery I.B."/>
            <person name="Cooney J.C."/>
            <person name="Kagawa T.F."/>
            <person name="Liu W."/>
            <person name="Song Y."/>
            <person name="Salvetti E."/>
            <person name="Wrobel A."/>
            <person name="Rasinkangas P."/>
            <person name="Parkhill J."/>
            <person name="Rea M.C."/>
            <person name="O'Sullivan O."/>
            <person name="Ritari J."/>
            <person name="Douillard F.P."/>
            <person name="Paul Ross R."/>
            <person name="Yang R."/>
            <person name="Briner A.E."/>
            <person name="Felis G.E."/>
            <person name="de Vos W.M."/>
            <person name="Barrangou R."/>
            <person name="Klaenhammer T.R."/>
            <person name="Caufield P.W."/>
            <person name="Cui Y."/>
            <person name="Zhang H."/>
            <person name="O'Toole P.W."/>
        </authorList>
    </citation>
    <scope>NUCLEOTIDE SEQUENCE [LARGE SCALE GENOMIC DNA]</scope>
    <source>
        <strain evidence="5 6">DSM 24301</strain>
    </source>
</reference>
<dbReference type="Gene3D" id="3.30.1370.220">
    <property type="match status" value="1"/>
</dbReference>
<organism evidence="5 6">
    <name type="scientific">Lacticaseibacillus saniviri JCM 17471 = DSM 24301</name>
    <dbReference type="NCBI Taxonomy" id="1293598"/>
    <lineage>
        <taxon>Bacteria</taxon>
        <taxon>Bacillati</taxon>
        <taxon>Bacillota</taxon>
        <taxon>Bacilli</taxon>
        <taxon>Lactobacillales</taxon>
        <taxon>Lactobacillaceae</taxon>
        <taxon>Lacticaseibacillus</taxon>
    </lineage>
</organism>
<evidence type="ECO:0000313" key="6">
    <source>
        <dbReference type="Proteomes" id="UP000050969"/>
    </source>
</evidence>
<evidence type="ECO:0000259" key="2">
    <source>
        <dbReference type="Pfam" id="PF04984"/>
    </source>
</evidence>
<proteinExistence type="inferred from homology"/>
<dbReference type="OrthoDB" id="89060at2"/>
<comment type="caution">
    <text evidence="5">The sequence shown here is derived from an EMBL/GenBank/DDBJ whole genome shotgun (WGS) entry which is preliminary data.</text>
</comment>
<dbReference type="RefSeq" id="WP_054776948.1">
    <property type="nucleotide sequence ID" value="NZ_BBBX01000005.1"/>
</dbReference>
<dbReference type="STRING" id="1293598.IV56_GL001075"/>
<dbReference type="Pfam" id="PF17481">
    <property type="entry name" value="Phage_sheath_domII"/>
    <property type="match status" value="1"/>
</dbReference>
<keyword evidence="6" id="KW-1185">Reference proteome</keyword>
<name>A0A0R2MSS9_9LACO</name>
<dbReference type="Pfam" id="PF17482">
    <property type="entry name" value="Phage_sheath_1C"/>
    <property type="match status" value="1"/>
</dbReference>
<dbReference type="AlphaFoldDB" id="A0A0R2MSS9"/>
<feature type="domain" description="Tail sheath protein C-terminal" evidence="4">
    <location>
        <begin position="366"/>
        <end position="466"/>
    </location>
</feature>